<dbReference type="PANTHER" id="PTHR30589:SF0">
    <property type="entry name" value="PHOSPHATIDYLGLYCEROL--PROLIPOPROTEIN DIACYLGLYCERYL TRANSFERASE"/>
    <property type="match status" value="1"/>
</dbReference>
<keyword evidence="9" id="KW-1185">Reference proteome</keyword>
<dbReference type="EMBL" id="JAFREP010000023">
    <property type="protein sequence ID" value="MBO1321321.1"/>
    <property type="molecule type" value="Genomic_DNA"/>
</dbReference>
<evidence type="ECO:0000313" key="9">
    <source>
        <dbReference type="Proteomes" id="UP000664417"/>
    </source>
</evidence>
<dbReference type="PANTHER" id="PTHR30589">
    <property type="entry name" value="PROLIPOPROTEIN DIACYLGLYCERYL TRANSFERASE"/>
    <property type="match status" value="1"/>
</dbReference>
<dbReference type="Pfam" id="PF01790">
    <property type="entry name" value="LGT"/>
    <property type="match status" value="1"/>
</dbReference>
<dbReference type="GO" id="GO:0008961">
    <property type="term" value="F:phosphatidylglycerol-prolipoprotein diacylglyceryl transferase activity"/>
    <property type="evidence" value="ECO:0007669"/>
    <property type="project" value="InterPro"/>
</dbReference>
<accession>A0A8J7U7E5</accession>
<feature type="transmembrane region" description="Helical" evidence="7">
    <location>
        <begin position="21"/>
        <end position="44"/>
    </location>
</feature>
<proteinExistence type="inferred from homology"/>
<reference evidence="8" key="1">
    <citation type="submission" date="2021-03" db="EMBL/GenBank/DDBJ databases">
        <authorList>
            <person name="Wang G."/>
        </authorList>
    </citation>
    <scope>NUCLEOTIDE SEQUENCE</scope>
    <source>
        <strain evidence="8">KCTC 12899</strain>
    </source>
</reference>
<evidence type="ECO:0000256" key="4">
    <source>
        <dbReference type="ARBA" id="ARBA00022692"/>
    </source>
</evidence>
<evidence type="ECO:0000313" key="8">
    <source>
        <dbReference type="EMBL" id="MBO1321321.1"/>
    </source>
</evidence>
<protein>
    <submittedName>
        <fullName evidence="8">Prolipoprotein diacylglyceryl transferase</fullName>
    </submittedName>
</protein>
<gene>
    <name evidence="8" type="ORF">J3U88_22765</name>
</gene>
<dbReference type="RefSeq" id="WP_207861295.1">
    <property type="nucleotide sequence ID" value="NZ_JAFREP010000023.1"/>
</dbReference>
<evidence type="ECO:0000256" key="6">
    <source>
        <dbReference type="ARBA" id="ARBA00023136"/>
    </source>
</evidence>
<dbReference type="Proteomes" id="UP000664417">
    <property type="component" value="Unassembled WGS sequence"/>
</dbReference>
<sequence length="225" mass="24653">MVGFRLYLARRAKRDGDAQALASLVVAVGAVFGALLGAKLVFWFQEPYRVALLLPNPRALIGGKTIVGGLIGGRIGVEIAKKIIGMTESTGDSFVTPVAVGLIIGRLGCFFSGLHDGTHGIPTMLPWGVDYGDGLDRHPTQLYEIVWVAVLWRLIRGCEARFHRAGDQFRALLAGYLFFRLGVEWLKPEAPLHLGLLTGIQWVCLVTLLIDAPHLWRVTRGLFRA</sequence>
<keyword evidence="4 7" id="KW-0812">Transmembrane</keyword>
<dbReference type="InterPro" id="IPR001640">
    <property type="entry name" value="Lgt"/>
</dbReference>
<organism evidence="8 9">
    <name type="scientific">Acanthopleuribacter pedis</name>
    <dbReference type="NCBI Taxonomy" id="442870"/>
    <lineage>
        <taxon>Bacteria</taxon>
        <taxon>Pseudomonadati</taxon>
        <taxon>Acidobacteriota</taxon>
        <taxon>Holophagae</taxon>
        <taxon>Acanthopleuribacterales</taxon>
        <taxon>Acanthopleuribacteraceae</taxon>
        <taxon>Acanthopleuribacter</taxon>
    </lineage>
</organism>
<keyword evidence="5 7" id="KW-1133">Transmembrane helix</keyword>
<dbReference type="AlphaFoldDB" id="A0A8J7U7E5"/>
<keyword evidence="6 7" id="KW-0472">Membrane</keyword>
<comment type="similarity">
    <text evidence="1">Belongs to the Lgt family.</text>
</comment>
<evidence type="ECO:0000256" key="5">
    <source>
        <dbReference type="ARBA" id="ARBA00022989"/>
    </source>
</evidence>
<evidence type="ECO:0000256" key="2">
    <source>
        <dbReference type="ARBA" id="ARBA00022475"/>
    </source>
</evidence>
<name>A0A8J7U7E5_9BACT</name>
<keyword evidence="2" id="KW-1003">Cell membrane</keyword>
<evidence type="ECO:0000256" key="3">
    <source>
        <dbReference type="ARBA" id="ARBA00022679"/>
    </source>
</evidence>
<dbReference type="GO" id="GO:0042158">
    <property type="term" value="P:lipoprotein biosynthetic process"/>
    <property type="evidence" value="ECO:0007669"/>
    <property type="project" value="InterPro"/>
</dbReference>
<comment type="caution">
    <text evidence="8">The sequence shown here is derived from an EMBL/GenBank/DDBJ whole genome shotgun (WGS) entry which is preliminary data.</text>
</comment>
<evidence type="ECO:0000256" key="1">
    <source>
        <dbReference type="ARBA" id="ARBA00007150"/>
    </source>
</evidence>
<dbReference type="GO" id="GO:0005886">
    <property type="term" value="C:plasma membrane"/>
    <property type="evidence" value="ECO:0007669"/>
    <property type="project" value="InterPro"/>
</dbReference>
<evidence type="ECO:0000256" key="7">
    <source>
        <dbReference type="SAM" id="Phobius"/>
    </source>
</evidence>
<keyword evidence="3 8" id="KW-0808">Transferase</keyword>